<comment type="cofactor">
    <cofactor evidence="1 8">
        <name>heme</name>
        <dbReference type="ChEBI" id="CHEBI:30413"/>
    </cofactor>
</comment>
<keyword evidence="9" id="KW-0472">Membrane</keyword>
<dbReference type="InterPro" id="IPR001128">
    <property type="entry name" value="Cyt_P450"/>
</dbReference>
<dbReference type="AlphaFoldDB" id="A0A014QT29"/>
<feature type="transmembrane region" description="Helical" evidence="9">
    <location>
        <begin position="47"/>
        <end position="63"/>
    </location>
</feature>
<dbReference type="SUPFAM" id="SSF48264">
    <property type="entry name" value="Cytochrome P450"/>
    <property type="match status" value="1"/>
</dbReference>
<feature type="transmembrane region" description="Helical" evidence="9">
    <location>
        <begin position="12"/>
        <end position="35"/>
    </location>
</feature>
<dbReference type="GO" id="GO:0005789">
    <property type="term" value="C:endoplasmic reticulum membrane"/>
    <property type="evidence" value="ECO:0007669"/>
    <property type="project" value="UniProtKB-SubCell"/>
</dbReference>
<dbReference type="HOGENOM" id="CLU_018012_0_1_1"/>
<name>A0A014QT29_9HYPO</name>
<evidence type="ECO:0000256" key="8">
    <source>
        <dbReference type="PIRSR" id="PIRSR602403-1"/>
    </source>
</evidence>
<dbReference type="PRINTS" id="PR00465">
    <property type="entry name" value="EP450IV"/>
</dbReference>
<dbReference type="PANTHER" id="PTHR24306:SF8">
    <property type="entry name" value="P450, PUTATIVE (EUROFUNG)-RELATED"/>
    <property type="match status" value="1"/>
</dbReference>
<keyword evidence="6 8" id="KW-0408">Iron</keyword>
<dbReference type="GO" id="GO:0005506">
    <property type="term" value="F:iron ion binding"/>
    <property type="evidence" value="ECO:0007669"/>
    <property type="project" value="InterPro"/>
</dbReference>
<dbReference type="eggNOG" id="KOG0684">
    <property type="taxonomic scope" value="Eukaryota"/>
</dbReference>
<gene>
    <name evidence="10" type="ORF">X797_010869</name>
</gene>
<accession>A0A014QT29</accession>
<evidence type="ECO:0000313" key="10">
    <source>
        <dbReference type="EMBL" id="EXU96058.1"/>
    </source>
</evidence>
<evidence type="ECO:0000256" key="2">
    <source>
        <dbReference type="ARBA" id="ARBA00004389"/>
    </source>
</evidence>
<dbReference type="Proteomes" id="UP000030151">
    <property type="component" value="Unassembled WGS sequence"/>
</dbReference>
<dbReference type="Pfam" id="PF00067">
    <property type="entry name" value="p450"/>
    <property type="match status" value="1"/>
</dbReference>
<dbReference type="PANTHER" id="PTHR24306">
    <property type="match status" value="1"/>
</dbReference>
<evidence type="ECO:0000256" key="5">
    <source>
        <dbReference type="ARBA" id="ARBA00022723"/>
    </source>
</evidence>
<comment type="similarity">
    <text evidence="3">Belongs to the cytochrome P450 family.</text>
</comment>
<keyword evidence="5 8" id="KW-0479">Metal-binding</keyword>
<dbReference type="EMBL" id="JELW01000056">
    <property type="protein sequence ID" value="EXU96058.1"/>
    <property type="molecule type" value="Genomic_DNA"/>
</dbReference>
<dbReference type="GO" id="GO:0020037">
    <property type="term" value="F:heme binding"/>
    <property type="evidence" value="ECO:0007669"/>
    <property type="project" value="InterPro"/>
</dbReference>
<keyword evidence="7" id="KW-0503">Monooxygenase</keyword>
<keyword evidence="9" id="KW-0812">Transmembrane</keyword>
<keyword evidence="8" id="KW-0349">Heme</keyword>
<evidence type="ECO:0000313" key="11">
    <source>
        <dbReference type="Proteomes" id="UP000030151"/>
    </source>
</evidence>
<dbReference type="GO" id="GO:0016705">
    <property type="term" value="F:oxidoreductase activity, acting on paired donors, with incorporation or reduction of molecular oxygen"/>
    <property type="evidence" value="ECO:0007669"/>
    <property type="project" value="InterPro"/>
</dbReference>
<proteinExistence type="inferred from homology"/>
<dbReference type="InterPro" id="IPR036396">
    <property type="entry name" value="Cyt_P450_sf"/>
</dbReference>
<keyword evidence="7" id="KW-0560">Oxidoreductase</keyword>
<evidence type="ECO:0000256" key="4">
    <source>
        <dbReference type="ARBA" id="ARBA00022516"/>
    </source>
</evidence>
<dbReference type="GO" id="GO:0004497">
    <property type="term" value="F:monooxygenase activity"/>
    <property type="evidence" value="ECO:0007669"/>
    <property type="project" value="UniProtKB-KW"/>
</dbReference>
<organism evidence="10 11">
    <name type="scientific">Metarhizium robertsii</name>
    <dbReference type="NCBI Taxonomy" id="568076"/>
    <lineage>
        <taxon>Eukaryota</taxon>
        <taxon>Fungi</taxon>
        <taxon>Dikarya</taxon>
        <taxon>Ascomycota</taxon>
        <taxon>Pezizomycotina</taxon>
        <taxon>Sordariomycetes</taxon>
        <taxon>Hypocreomycetidae</taxon>
        <taxon>Hypocreales</taxon>
        <taxon>Clavicipitaceae</taxon>
        <taxon>Metarhizium</taxon>
    </lineage>
</organism>
<protein>
    <submittedName>
        <fullName evidence="10">Cytochrome P450</fullName>
    </submittedName>
</protein>
<evidence type="ECO:0000256" key="9">
    <source>
        <dbReference type="SAM" id="Phobius"/>
    </source>
</evidence>
<keyword evidence="4" id="KW-0444">Lipid biosynthesis</keyword>
<reference evidence="10 11" key="1">
    <citation type="submission" date="2014-02" db="EMBL/GenBank/DDBJ databases">
        <title>The genome sequence of the entomopathogenic fungus Metarhizium robertsii ARSEF 2575.</title>
        <authorList>
            <person name="Giuliano Garisto Donzelli B."/>
            <person name="Roe B.A."/>
            <person name="Macmil S.L."/>
            <person name="Krasnoff S.B."/>
            <person name="Gibson D.M."/>
        </authorList>
    </citation>
    <scope>NUCLEOTIDE SEQUENCE [LARGE SCALE GENOMIC DNA]</scope>
    <source>
        <strain evidence="10 11">ARSEF 2575</strain>
    </source>
</reference>
<dbReference type="Gene3D" id="1.10.630.10">
    <property type="entry name" value="Cytochrome P450"/>
    <property type="match status" value="1"/>
</dbReference>
<dbReference type="InterPro" id="IPR002403">
    <property type="entry name" value="Cyt_P450_E_grp-IV"/>
</dbReference>
<evidence type="ECO:0000256" key="6">
    <source>
        <dbReference type="ARBA" id="ARBA00023004"/>
    </source>
</evidence>
<comment type="subcellular location">
    <subcellularLocation>
        <location evidence="2">Endoplasmic reticulum membrane</location>
        <topology evidence="2">Single-pass membrane protein</topology>
    </subcellularLocation>
</comment>
<dbReference type="CDD" id="cd11040">
    <property type="entry name" value="CYP7_CYP8-like"/>
    <property type="match status" value="1"/>
</dbReference>
<dbReference type="OrthoDB" id="3366823at2759"/>
<keyword evidence="4" id="KW-0443">Lipid metabolism</keyword>
<evidence type="ECO:0000256" key="3">
    <source>
        <dbReference type="ARBA" id="ARBA00010617"/>
    </source>
</evidence>
<keyword evidence="9" id="KW-1133">Transmembrane helix</keyword>
<feature type="binding site" description="axial binding residue" evidence="8">
    <location>
        <position position="487"/>
    </location>
    <ligand>
        <name>heme</name>
        <dbReference type="ChEBI" id="CHEBI:30413"/>
    </ligand>
    <ligandPart>
        <name>Fe</name>
        <dbReference type="ChEBI" id="CHEBI:18248"/>
    </ligandPart>
</feature>
<comment type="caution">
    <text evidence="10">The sequence shown here is derived from an EMBL/GenBank/DDBJ whole genome shotgun (WGS) entry which is preliminary data.</text>
</comment>
<evidence type="ECO:0000256" key="7">
    <source>
        <dbReference type="ARBA" id="ARBA00023033"/>
    </source>
</evidence>
<evidence type="ECO:0000256" key="1">
    <source>
        <dbReference type="ARBA" id="ARBA00001971"/>
    </source>
</evidence>
<sequence length="544" mass="60567">MNWPVPNATLGSAWHVFFESVAGKIVIAIIIVVLCQRMICRPKKHNLFPVYATIEIAVASYILRGDGLGRRIFSSIRRYGGSLFGITSTHQILVNLPGLDRFISQSFHTLTAVPVQYTLLARVFGAVDSPDLEVKLEKSFKDLLAPVERLFLNDAAVTAAVEKARVEERAASFVTFSTDPAHMKRWERAADIRVIAPGPGKRAVVEANLQSLARDFGACMAIPLLYGEDFLNRYQQLLEDFWTFDNGLFPLLMIGVPSWAPFKAIKQGRVAQARILREIEALYRRIDQYQRGEDVDFGADMSDVSSAALGRNRVYARDGWSFAERAWGDFGMLWGQNANTHPLLFWLLIYVYSTPGLLGRIRAELAPHVCLSRADPPEIMSTDPAALSRNCQLLKASIFETYRLVNEPTSIRYVSKPTTLNDGGIKHKLPSGMFISAPLSLINRDPLVFADPESFVPERFLEVDSESGKSVARYGRLQPWGTGPSMCKGRTFAEREILSLGAAIISIWDIAPASGAWELPAMIPGTGVKKPKRDVRVLISRRIL</sequence>